<reference evidence="1 2" key="1">
    <citation type="journal article" date="2023" name="Nucleic Acids Res.">
        <title>The hologenome of Daphnia magna reveals possible DNA methylation and microbiome-mediated evolution of the host genome.</title>
        <authorList>
            <person name="Chaturvedi A."/>
            <person name="Li X."/>
            <person name="Dhandapani V."/>
            <person name="Marshall H."/>
            <person name="Kissane S."/>
            <person name="Cuenca-Cambronero M."/>
            <person name="Asole G."/>
            <person name="Calvet F."/>
            <person name="Ruiz-Romero M."/>
            <person name="Marangio P."/>
            <person name="Guigo R."/>
            <person name="Rago D."/>
            <person name="Mirbahai L."/>
            <person name="Eastwood N."/>
            <person name="Colbourne J.K."/>
            <person name="Zhou J."/>
            <person name="Mallon E."/>
            <person name="Orsini L."/>
        </authorList>
    </citation>
    <scope>NUCLEOTIDE SEQUENCE [LARGE SCALE GENOMIC DNA]</scope>
    <source>
        <strain evidence="1">LRV0_1</strain>
    </source>
</reference>
<dbReference type="Proteomes" id="UP001234178">
    <property type="component" value="Unassembled WGS sequence"/>
</dbReference>
<comment type="caution">
    <text evidence="1">The sequence shown here is derived from an EMBL/GenBank/DDBJ whole genome shotgun (WGS) entry which is preliminary data.</text>
</comment>
<gene>
    <name evidence="1" type="ORF">OUZ56_032164</name>
</gene>
<protein>
    <submittedName>
        <fullName evidence="1">Uncharacterized protein</fullName>
    </submittedName>
</protein>
<evidence type="ECO:0000313" key="1">
    <source>
        <dbReference type="EMBL" id="KAK4017215.1"/>
    </source>
</evidence>
<organism evidence="1 2">
    <name type="scientific">Daphnia magna</name>
    <dbReference type="NCBI Taxonomy" id="35525"/>
    <lineage>
        <taxon>Eukaryota</taxon>
        <taxon>Metazoa</taxon>
        <taxon>Ecdysozoa</taxon>
        <taxon>Arthropoda</taxon>
        <taxon>Crustacea</taxon>
        <taxon>Branchiopoda</taxon>
        <taxon>Diplostraca</taxon>
        <taxon>Cladocera</taxon>
        <taxon>Anomopoda</taxon>
        <taxon>Daphniidae</taxon>
        <taxon>Daphnia</taxon>
    </lineage>
</organism>
<proteinExistence type="predicted"/>
<dbReference type="EMBL" id="JAOYFB010000005">
    <property type="protein sequence ID" value="KAK4017215.1"/>
    <property type="molecule type" value="Genomic_DNA"/>
</dbReference>
<evidence type="ECO:0000313" key="2">
    <source>
        <dbReference type="Proteomes" id="UP001234178"/>
    </source>
</evidence>
<sequence>MCSGQRDRKPPKKLCASSDICTVMRASFLSRQTDSKLTLRGIAKDIASGAITIEDVEKNYLAPALP</sequence>
<name>A0ABQ9ZX45_9CRUS</name>
<keyword evidence="2" id="KW-1185">Reference proteome</keyword>
<accession>A0ABQ9ZX45</accession>